<dbReference type="EMBL" id="CP029352">
    <property type="protein sequence ID" value="AWK85053.1"/>
    <property type="molecule type" value="Genomic_DNA"/>
</dbReference>
<organism evidence="5 6">
    <name type="scientific">Azospirillum thermophilum</name>
    <dbReference type="NCBI Taxonomy" id="2202148"/>
    <lineage>
        <taxon>Bacteria</taxon>
        <taxon>Pseudomonadati</taxon>
        <taxon>Pseudomonadota</taxon>
        <taxon>Alphaproteobacteria</taxon>
        <taxon>Rhodospirillales</taxon>
        <taxon>Azospirillaceae</taxon>
        <taxon>Azospirillum</taxon>
    </lineage>
</organism>
<evidence type="ECO:0000313" key="6">
    <source>
        <dbReference type="Proteomes" id="UP000245629"/>
    </source>
</evidence>
<dbReference type="InterPro" id="IPR001387">
    <property type="entry name" value="Cro/C1-type_HTH"/>
</dbReference>
<keyword evidence="6" id="KW-1185">Reference proteome</keyword>
<feature type="domain" description="HTH cro/C1-type" evidence="4">
    <location>
        <begin position="22"/>
        <end position="76"/>
    </location>
</feature>
<accession>A0A2S2CKM3</accession>
<keyword evidence="3" id="KW-0804">Transcription</keyword>
<dbReference type="OrthoDB" id="528805at2"/>
<dbReference type="InterPro" id="IPR015927">
    <property type="entry name" value="Peptidase_S24_S26A/B/C"/>
</dbReference>
<dbReference type="AlphaFoldDB" id="A0A2S2CKM3"/>
<dbReference type="InterPro" id="IPR010982">
    <property type="entry name" value="Lambda_DNA-bd_dom_sf"/>
</dbReference>
<dbReference type="PROSITE" id="PS50943">
    <property type="entry name" value="HTH_CROC1"/>
    <property type="match status" value="1"/>
</dbReference>
<dbReference type="Proteomes" id="UP000245629">
    <property type="component" value="Chromosome 1"/>
</dbReference>
<keyword evidence="2" id="KW-0238">DNA-binding</keyword>
<dbReference type="Gene3D" id="1.10.260.40">
    <property type="entry name" value="lambda repressor-like DNA-binding domains"/>
    <property type="match status" value="1"/>
</dbReference>
<evidence type="ECO:0000313" key="5">
    <source>
        <dbReference type="EMBL" id="AWK85053.1"/>
    </source>
</evidence>
<dbReference type="Gene3D" id="2.10.109.10">
    <property type="entry name" value="Umud Fragment, subunit A"/>
    <property type="match status" value="1"/>
</dbReference>
<dbReference type="PANTHER" id="PTHR40661">
    <property type="match status" value="1"/>
</dbReference>
<keyword evidence="1" id="KW-0805">Transcription regulation</keyword>
<dbReference type="SUPFAM" id="SSF47413">
    <property type="entry name" value="lambda repressor-like DNA-binding domains"/>
    <property type="match status" value="1"/>
</dbReference>
<dbReference type="SUPFAM" id="SSF51306">
    <property type="entry name" value="LexA/Signal peptidase"/>
    <property type="match status" value="1"/>
</dbReference>
<name>A0A2S2CKM3_9PROT</name>
<protein>
    <recommendedName>
        <fullName evidence="4">HTH cro/C1-type domain-containing protein</fullName>
    </recommendedName>
</protein>
<evidence type="ECO:0000256" key="2">
    <source>
        <dbReference type="ARBA" id="ARBA00023125"/>
    </source>
</evidence>
<dbReference type="GO" id="GO:0003677">
    <property type="term" value="F:DNA binding"/>
    <property type="evidence" value="ECO:0007669"/>
    <property type="project" value="UniProtKB-KW"/>
</dbReference>
<evidence type="ECO:0000256" key="3">
    <source>
        <dbReference type="ARBA" id="ARBA00023163"/>
    </source>
</evidence>
<dbReference type="InterPro" id="IPR036286">
    <property type="entry name" value="LexA/Signal_pep-like_sf"/>
</dbReference>
<dbReference type="InterPro" id="IPR039418">
    <property type="entry name" value="LexA-like"/>
</dbReference>
<dbReference type="CDD" id="cd00093">
    <property type="entry name" value="HTH_XRE"/>
    <property type="match status" value="1"/>
</dbReference>
<gene>
    <name evidence="5" type="ORF">DEW08_01615</name>
</gene>
<dbReference type="Pfam" id="PF01381">
    <property type="entry name" value="HTH_3"/>
    <property type="match status" value="1"/>
</dbReference>
<evidence type="ECO:0000259" key="4">
    <source>
        <dbReference type="PROSITE" id="PS50943"/>
    </source>
</evidence>
<dbReference type="KEGG" id="azz:DEW08_01615"/>
<proteinExistence type="predicted"/>
<dbReference type="RefSeq" id="WP_109323892.1">
    <property type="nucleotide sequence ID" value="NZ_CP029352.1"/>
</dbReference>
<dbReference type="PANTHER" id="PTHR40661:SF3">
    <property type="entry name" value="FELS-1 PROPHAGE TRANSCRIPTIONAL REGULATOR"/>
    <property type="match status" value="1"/>
</dbReference>
<dbReference type="Pfam" id="PF00717">
    <property type="entry name" value="Peptidase_S24"/>
    <property type="match status" value="1"/>
</dbReference>
<dbReference type="CDD" id="cd06529">
    <property type="entry name" value="S24_LexA-like"/>
    <property type="match status" value="1"/>
</dbReference>
<sequence length="265" mass="29330">MSTETVNDFPYHSGKLAGMNMLRQIREARGLTQKELAERLHTTDVSVSRYEKEDSRLNLPLLRKISEVLDCSIGELIGERPLSDTKIATLDIPGVQKGAANLKIRADRSAHPVHPASPVPEIDVRAGMGAGGEALLEFRPDGNGGLMEMDAVTALWELPPDYLHRELRVRPGAARIIEVQGDSMEPLLQSGDRVMVNLLDRAPSPPGVFAVWDGIGVVVKRLEFIPNSDPPCIVISSDNQKHRTYERTADEVNIIGRVVWFARRM</sequence>
<evidence type="ECO:0000256" key="1">
    <source>
        <dbReference type="ARBA" id="ARBA00023015"/>
    </source>
</evidence>
<reference evidence="6" key="1">
    <citation type="submission" date="2018-05" db="EMBL/GenBank/DDBJ databases">
        <title>Azospirillum thermophila sp. nov., a novel isolated from hot spring.</title>
        <authorList>
            <person name="Zhao Z."/>
        </authorList>
    </citation>
    <scope>NUCLEOTIDE SEQUENCE [LARGE SCALE GENOMIC DNA]</scope>
    <source>
        <strain evidence="6">CFH 70021</strain>
    </source>
</reference>
<dbReference type="SMART" id="SM00530">
    <property type="entry name" value="HTH_XRE"/>
    <property type="match status" value="1"/>
</dbReference>